<dbReference type="InterPro" id="IPR011009">
    <property type="entry name" value="Kinase-like_dom_sf"/>
</dbReference>
<dbReference type="InterPro" id="IPR008271">
    <property type="entry name" value="Ser/Thr_kinase_AS"/>
</dbReference>
<accession>A0A9N9H3U0</accession>
<dbReference type="PANTHER" id="PTHR44329:SF298">
    <property type="entry name" value="MIXED LINEAGE KINASE DOMAIN-LIKE PROTEIN"/>
    <property type="match status" value="1"/>
</dbReference>
<dbReference type="PROSITE" id="PS00108">
    <property type="entry name" value="PROTEIN_KINASE_ST"/>
    <property type="match status" value="1"/>
</dbReference>
<name>A0A9N9H3U0_9GLOM</name>
<dbReference type="GO" id="GO:0005524">
    <property type="term" value="F:ATP binding"/>
    <property type="evidence" value="ECO:0007669"/>
    <property type="project" value="UniProtKB-KW"/>
</dbReference>
<evidence type="ECO:0000256" key="2">
    <source>
        <dbReference type="ARBA" id="ARBA00022840"/>
    </source>
</evidence>
<dbReference type="OrthoDB" id="2390637at2759"/>
<dbReference type="PANTHER" id="PTHR44329">
    <property type="entry name" value="SERINE/THREONINE-PROTEIN KINASE TNNI3K-RELATED"/>
    <property type="match status" value="1"/>
</dbReference>
<protein>
    <submittedName>
        <fullName evidence="4">325_t:CDS:1</fullName>
    </submittedName>
</protein>
<evidence type="ECO:0000313" key="5">
    <source>
        <dbReference type="Proteomes" id="UP000789405"/>
    </source>
</evidence>
<dbReference type="InterPro" id="IPR051681">
    <property type="entry name" value="Ser/Thr_Kinases-Pseudokinases"/>
</dbReference>
<reference evidence="4" key="1">
    <citation type="submission" date="2021-06" db="EMBL/GenBank/DDBJ databases">
        <authorList>
            <person name="Kallberg Y."/>
            <person name="Tangrot J."/>
            <person name="Rosling A."/>
        </authorList>
    </citation>
    <scope>NUCLEOTIDE SEQUENCE</scope>
    <source>
        <strain evidence="4">MA453B</strain>
    </source>
</reference>
<keyword evidence="1" id="KW-0547">Nucleotide-binding</keyword>
<dbReference type="EMBL" id="CAJVPY010006096">
    <property type="protein sequence ID" value="CAG8656169.1"/>
    <property type="molecule type" value="Genomic_DNA"/>
</dbReference>
<evidence type="ECO:0000256" key="1">
    <source>
        <dbReference type="ARBA" id="ARBA00022741"/>
    </source>
</evidence>
<dbReference type="SUPFAM" id="SSF56112">
    <property type="entry name" value="Protein kinase-like (PK-like)"/>
    <property type="match status" value="1"/>
</dbReference>
<dbReference type="Pfam" id="PF00069">
    <property type="entry name" value="Pkinase"/>
    <property type="match status" value="1"/>
</dbReference>
<dbReference type="SMART" id="SM00220">
    <property type="entry name" value="S_TKc"/>
    <property type="match status" value="1"/>
</dbReference>
<dbReference type="PROSITE" id="PS50011">
    <property type="entry name" value="PROTEIN_KINASE_DOM"/>
    <property type="match status" value="1"/>
</dbReference>
<dbReference type="Gene3D" id="1.10.510.10">
    <property type="entry name" value="Transferase(Phosphotransferase) domain 1"/>
    <property type="match status" value="1"/>
</dbReference>
<feature type="domain" description="Protein kinase" evidence="3">
    <location>
        <begin position="12"/>
        <end position="170"/>
    </location>
</feature>
<dbReference type="InterPro" id="IPR000719">
    <property type="entry name" value="Prot_kinase_dom"/>
</dbReference>
<dbReference type="Proteomes" id="UP000789405">
    <property type="component" value="Unassembled WGS sequence"/>
</dbReference>
<dbReference type="AlphaFoldDB" id="A0A9N9H3U0"/>
<organism evidence="4 5">
    <name type="scientific">Dentiscutata erythropus</name>
    <dbReference type="NCBI Taxonomy" id="1348616"/>
    <lineage>
        <taxon>Eukaryota</taxon>
        <taxon>Fungi</taxon>
        <taxon>Fungi incertae sedis</taxon>
        <taxon>Mucoromycota</taxon>
        <taxon>Glomeromycotina</taxon>
        <taxon>Glomeromycetes</taxon>
        <taxon>Diversisporales</taxon>
        <taxon>Gigasporaceae</taxon>
        <taxon>Dentiscutata</taxon>
    </lineage>
</organism>
<evidence type="ECO:0000313" key="4">
    <source>
        <dbReference type="EMBL" id="CAG8656169.1"/>
    </source>
</evidence>
<proteinExistence type="predicted"/>
<keyword evidence="5" id="KW-1185">Reference proteome</keyword>
<gene>
    <name evidence="4" type="ORF">DERYTH_LOCUS10455</name>
</gene>
<sequence>MRNIFIIYDEVKFTGQKLGKGSAGEVELGEYEGKKVAVKRFVNDNLNEIIEKLRKHKNLRSENIIEFYGVIRSPNDKMYLVTKFAKKGTLHDYFEKNEPGWSIKAKIAIDIANGLLECHKYNIVYLDLKSENILVDILVNKHLVLKISDFSLSITKAELDLGKKAGGAKK</sequence>
<keyword evidence="2" id="KW-0067">ATP-binding</keyword>
<comment type="caution">
    <text evidence="4">The sequence shown here is derived from an EMBL/GenBank/DDBJ whole genome shotgun (WGS) entry which is preliminary data.</text>
</comment>
<evidence type="ECO:0000259" key="3">
    <source>
        <dbReference type="PROSITE" id="PS50011"/>
    </source>
</evidence>
<dbReference type="GO" id="GO:0004674">
    <property type="term" value="F:protein serine/threonine kinase activity"/>
    <property type="evidence" value="ECO:0007669"/>
    <property type="project" value="TreeGrafter"/>
</dbReference>